<dbReference type="EMBL" id="MNCJ02000319">
    <property type="protein sequence ID" value="KAF5809567.1"/>
    <property type="molecule type" value="Genomic_DNA"/>
</dbReference>
<dbReference type="InParanoid" id="A0A251T2K2"/>
<dbReference type="Proteomes" id="UP000215914">
    <property type="component" value="Chromosome 12"/>
</dbReference>
<dbReference type="EMBL" id="CM007901">
    <property type="protein sequence ID" value="OTG05340.1"/>
    <property type="molecule type" value="Genomic_DNA"/>
</dbReference>
<dbReference type="GO" id="GO:0000166">
    <property type="term" value="F:nucleotide binding"/>
    <property type="evidence" value="ECO:0007669"/>
    <property type="project" value="InterPro"/>
</dbReference>
<dbReference type="PANTHER" id="PTHR46368">
    <property type="match status" value="1"/>
</dbReference>
<dbReference type="PANTHER" id="PTHR46368:SF19">
    <property type="entry name" value="GFO_IDH_MOCA-LIKE OXIDOREDUCTASE N-TERMINAL DOMAIN-CONTAINING PROTEIN"/>
    <property type="match status" value="1"/>
</dbReference>
<dbReference type="AlphaFoldDB" id="A0A251T2K2"/>
<evidence type="ECO:0000313" key="4">
    <source>
        <dbReference type="EMBL" id="KAF5809567.1"/>
    </source>
</evidence>
<dbReference type="OMA" id="MDMTIVG"/>
<keyword evidence="6" id="KW-1185">Reference proteome</keyword>
<evidence type="ECO:0000313" key="5">
    <source>
        <dbReference type="EMBL" id="OTG05340.1"/>
    </source>
</evidence>
<gene>
    <name evidence="5" type="ORF">HannXRQ_Chr12g0372491</name>
    <name evidence="4" type="ORF">HanXRQr2_Chr04g0158661</name>
</gene>
<dbReference type="InterPro" id="IPR000683">
    <property type="entry name" value="Gfo/Idh/MocA-like_OxRdtase_N"/>
</dbReference>
<feature type="domain" description="GFO/IDH/MocA-like oxidoreductase" evidence="3">
    <location>
        <begin position="143"/>
        <end position="260"/>
    </location>
</feature>
<feature type="domain" description="Gfo/Idh/MocA-like oxidoreductase N-terminal" evidence="2">
    <location>
        <begin position="6"/>
        <end position="125"/>
    </location>
</feature>
<dbReference type="Gene3D" id="3.40.50.720">
    <property type="entry name" value="NAD(P)-binding Rossmann-like Domain"/>
    <property type="match status" value="1"/>
</dbReference>
<dbReference type="Pfam" id="PF22725">
    <property type="entry name" value="GFO_IDH_MocA_C3"/>
    <property type="match status" value="1"/>
</dbReference>
<dbReference type="Pfam" id="PF01408">
    <property type="entry name" value="GFO_IDH_MocA"/>
    <property type="match status" value="1"/>
</dbReference>
<dbReference type="OrthoDB" id="2129491at2759"/>
<keyword evidence="4" id="KW-0560">Oxidoreductase</keyword>
<dbReference type="EC" id="1.1.1.179" evidence="4"/>
<dbReference type="InterPro" id="IPR055170">
    <property type="entry name" value="GFO_IDH_MocA-like_dom"/>
</dbReference>
<dbReference type="GO" id="GO:0047837">
    <property type="term" value="F:D-xylose 1-dehydrogenase (NADP+) activity"/>
    <property type="evidence" value="ECO:0007669"/>
    <property type="project" value="UniProtKB-EC"/>
</dbReference>
<comment type="similarity">
    <text evidence="1">Belongs to the Gfo/Idh/MocA family.</text>
</comment>
<name>A0A251T2K2_HELAN</name>
<sequence>MEETRIRFGIMGCANIARKVSRAILLTPNTTISAIGSRSLEKAVVFASENHFPESTKVYGSYDAVLDDPDVDAVYVPLPTSLHVRWAVLAAEKKKHVLLEKPVALNVGELDTILAACDSNGVQFMDATMWMHHPRTVKMKQLLFDEQRFGQLKSVHSTLTFLAEEDFLKNDIRVNPNLDSLGALGDIGWYCIRAILWAHDYELPNIVTAFRDPEYHESGVILSCGASLNWKTNGKFATFYCSFLSNLCMDIIALGTKGNFRVHDFVIPFNEKVGSFYAVDNSKWAERALGCAPEPSELKIEINLPQEAFMVQEFGRLVAGVRSNEAKPENKWRVISRKTQLVIDAVVASIKNGFVPVEVVY</sequence>
<dbReference type="STRING" id="4232.A0A251T2K2"/>
<reference evidence="4 6" key="1">
    <citation type="journal article" date="2017" name="Nature">
        <title>The sunflower genome provides insights into oil metabolism, flowering and Asterid evolution.</title>
        <authorList>
            <person name="Badouin H."/>
            <person name="Gouzy J."/>
            <person name="Grassa C.J."/>
            <person name="Murat F."/>
            <person name="Staton S.E."/>
            <person name="Cottret L."/>
            <person name="Lelandais-Briere C."/>
            <person name="Owens G.L."/>
            <person name="Carrere S."/>
            <person name="Mayjonade B."/>
            <person name="Legrand L."/>
            <person name="Gill N."/>
            <person name="Kane N.C."/>
            <person name="Bowers J.E."/>
            <person name="Hubner S."/>
            <person name="Bellec A."/>
            <person name="Berard A."/>
            <person name="Berges H."/>
            <person name="Blanchet N."/>
            <person name="Boniface M.C."/>
            <person name="Brunel D."/>
            <person name="Catrice O."/>
            <person name="Chaidir N."/>
            <person name="Claudel C."/>
            <person name="Donnadieu C."/>
            <person name="Faraut T."/>
            <person name="Fievet G."/>
            <person name="Helmstetter N."/>
            <person name="King M."/>
            <person name="Knapp S.J."/>
            <person name="Lai Z."/>
            <person name="Le Paslier M.C."/>
            <person name="Lippi Y."/>
            <person name="Lorenzon L."/>
            <person name="Mandel J.R."/>
            <person name="Marage G."/>
            <person name="Marchand G."/>
            <person name="Marquand E."/>
            <person name="Bret-Mestries E."/>
            <person name="Morien E."/>
            <person name="Nambeesan S."/>
            <person name="Nguyen T."/>
            <person name="Pegot-Espagnet P."/>
            <person name="Pouilly N."/>
            <person name="Raftis F."/>
            <person name="Sallet E."/>
            <person name="Schiex T."/>
            <person name="Thomas J."/>
            <person name="Vandecasteele C."/>
            <person name="Vares D."/>
            <person name="Vear F."/>
            <person name="Vautrin S."/>
            <person name="Crespi M."/>
            <person name="Mangin B."/>
            <person name="Burke J.M."/>
            <person name="Salse J."/>
            <person name="Munos S."/>
            <person name="Vincourt P."/>
            <person name="Rieseberg L.H."/>
            <person name="Langlade N.B."/>
        </authorList>
    </citation>
    <scope>NUCLEOTIDE SEQUENCE [LARGE SCALE GENOMIC DNA]</scope>
    <source>
        <strain evidence="6">cv. SF193</strain>
        <tissue evidence="4">Leaves</tissue>
    </source>
</reference>
<accession>A0A251T2K2</accession>
<evidence type="ECO:0000313" key="6">
    <source>
        <dbReference type="Proteomes" id="UP000215914"/>
    </source>
</evidence>
<dbReference type="Gramene" id="mRNA:HanXRQr2_Chr04g0158661">
    <property type="protein sequence ID" value="mRNA:HanXRQr2_Chr04g0158661"/>
    <property type="gene ID" value="HanXRQr2_Chr04g0158661"/>
</dbReference>
<dbReference type="SUPFAM" id="SSF55347">
    <property type="entry name" value="Glyceraldehyde-3-phosphate dehydrogenase-like, C-terminal domain"/>
    <property type="match status" value="1"/>
</dbReference>
<proteinExistence type="inferred from homology"/>
<reference evidence="5" key="2">
    <citation type="submission" date="2017-02" db="EMBL/GenBank/DDBJ databases">
        <title>Sunflower complete genome.</title>
        <authorList>
            <person name="Langlade N."/>
            <person name="Munos S."/>
        </authorList>
    </citation>
    <scope>NUCLEOTIDE SEQUENCE [LARGE SCALE GENOMIC DNA]</scope>
    <source>
        <tissue evidence="5">Leaves</tissue>
    </source>
</reference>
<evidence type="ECO:0000259" key="2">
    <source>
        <dbReference type="Pfam" id="PF01408"/>
    </source>
</evidence>
<dbReference type="InterPro" id="IPR036291">
    <property type="entry name" value="NAD(P)-bd_dom_sf"/>
</dbReference>
<organism evidence="5 6">
    <name type="scientific">Helianthus annuus</name>
    <name type="common">Common sunflower</name>
    <dbReference type="NCBI Taxonomy" id="4232"/>
    <lineage>
        <taxon>Eukaryota</taxon>
        <taxon>Viridiplantae</taxon>
        <taxon>Streptophyta</taxon>
        <taxon>Embryophyta</taxon>
        <taxon>Tracheophyta</taxon>
        <taxon>Spermatophyta</taxon>
        <taxon>Magnoliopsida</taxon>
        <taxon>eudicotyledons</taxon>
        <taxon>Gunneridae</taxon>
        <taxon>Pentapetalae</taxon>
        <taxon>asterids</taxon>
        <taxon>campanulids</taxon>
        <taxon>Asterales</taxon>
        <taxon>Asteraceae</taxon>
        <taxon>Asteroideae</taxon>
        <taxon>Heliantheae alliance</taxon>
        <taxon>Heliantheae</taxon>
        <taxon>Helianthus</taxon>
    </lineage>
</organism>
<dbReference type="Gene3D" id="3.30.360.10">
    <property type="entry name" value="Dihydrodipicolinate Reductase, domain 2"/>
    <property type="match status" value="1"/>
</dbReference>
<protein>
    <submittedName>
        <fullName evidence="4">D-xylose 1-dehydrogenase (NADP(+))</fullName>
        <ecNumber evidence="4">1.1.1.179</ecNumber>
    </submittedName>
    <submittedName>
        <fullName evidence="5">Putative NAD(P)-binding domain-containing protein</fullName>
    </submittedName>
</protein>
<reference evidence="4" key="3">
    <citation type="submission" date="2020-06" db="EMBL/GenBank/DDBJ databases">
        <title>Helianthus annuus Genome sequencing and assembly Release 2.</title>
        <authorList>
            <person name="Gouzy J."/>
            <person name="Langlade N."/>
            <person name="Munos S."/>
        </authorList>
    </citation>
    <scope>NUCLEOTIDE SEQUENCE</scope>
    <source>
        <tissue evidence="4">Leaves</tissue>
    </source>
</reference>
<evidence type="ECO:0000259" key="3">
    <source>
        <dbReference type="Pfam" id="PF22725"/>
    </source>
</evidence>
<dbReference type="SUPFAM" id="SSF51735">
    <property type="entry name" value="NAD(P)-binding Rossmann-fold domains"/>
    <property type="match status" value="1"/>
</dbReference>
<evidence type="ECO:0000256" key="1">
    <source>
        <dbReference type="ARBA" id="ARBA00010928"/>
    </source>
</evidence>